<keyword evidence="3" id="KW-1185">Reference proteome</keyword>
<dbReference type="RefSeq" id="WP_238682106.1">
    <property type="nucleotide sequence ID" value="NZ_JAKKFD010000066.1"/>
</dbReference>
<evidence type="ECO:0000313" key="2">
    <source>
        <dbReference type="EMBL" id="MCG5447288.1"/>
    </source>
</evidence>
<dbReference type="InterPro" id="IPR007534">
    <property type="entry name" value="LuxE"/>
</dbReference>
<dbReference type="Pfam" id="PF04443">
    <property type="entry name" value="LuxE"/>
    <property type="match status" value="1"/>
</dbReference>
<name>A0ABS9NBF0_9ACTN</name>
<sequence>MFTQNLAPVSLIDSVVFGDHDWLENSVEWQADLRLELVREAFAHHLASCPQYASFADRKGVTAEHIQTVDDLVRIPQLPTSVFKRQRVLSVPPDEIVMNFTSSGTSGTKSVIHRDGVTLHRLCGMMRSDSPLFGNYLDGMDETNSTIINLGPSRSDSGNVWFSYVMSLLEQMAPMQSYVVGSDLLLKEAVDDVRRSLVEMDKVFVVGPPFLVSDFCQEVIGAGAPLEGGDSLFVFTGGGWKNRESERMDRHEFNKVVGEALSLADPLQIRDVFNQVELNTLLVECEHHRKHVPPWVHAFTRDPVTFEPLPDGEAGVLCFSDATAKSYPCFLVGDDVARVLSGVCDCGRPGVTMELVRRLRGSSHAGCAETIRSTVQAD</sequence>
<evidence type="ECO:0000259" key="1">
    <source>
        <dbReference type="Pfam" id="PF04443"/>
    </source>
</evidence>
<evidence type="ECO:0000313" key="3">
    <source>
        <dbReference type="Proteomes" id="UP001201629"/>
    </source>
</evidence>
<dbReference type="Gene3D" id="3.40.50.12780">
    <property type="entry name" value="N-terminal domain of ligase-like"/>
    <property type="match status" value="1"/>
</dbReference>
<dbReference type="InterPro" id="IPR042099">
    <property type="entry name" value="ANL_N_sf"/>
</dbReference>
<comment type="caution">
    <text evidence="2">The sequence shown here is derived from an EMBL/GenBank/DDBJ whole genome shotgun (WGS) entry which is preliminary data.</text>
</comment>
<feature type="domain" description="Acyl-protein synthetase LuxE" evidence="1">
    <location>
        <begin position="4"/>
        <end position="372"/>
    </location>
</feature>
<proteinExistence type="predicted"/>
<accession>A0ABS9NBF0</accession>
<protein>
    <recommendedName>
        <fullName evidence="1">Acyl-protein synthetase LuxE domain-containing protein</fullName>
    </recommendedName>
</protein>
<organism evidence="2 3">
    <name type="scientific">Micromonospora trifolii</name>
    <dbReference type="NCBI Taxonomy" id="2911208"/>
    <lineage>
        <taxon>Bacteria</taxon>
        <taxon>Bacillati</taxon>
        <taxon>Actinomycetota</taxon>
        <taxon>Actinomycetes</taxon>
        <taxon>Micromonosporales</taxon>
        <taxon>Micromonosporaceae</taxon>
        <taxon>Micromonospora</taxon>
    </lineage>
</organism>
<reference evidence="2 3" key="1">
    <citation type="submission" date="2022-01" db="EMBL/GenBank/DDBJ databases">
        <authorList>
            <person name="Riesco R."/>
            <person name="Trujillo M.E."/>
        </authorList>
    </citation>
    <scope>NUCLEOTIDE SEQUENCE [LARGE SCALE GENOMIC DNA]</scope>
    <source>
        <strain evidence="2 3">NIE79</strain>
    </source>
</reference>
<dbReference type="EMBL" id="JAKKFD010000066">
    <property type="protein sequence ID" value="MCG5447288.1"/>
    <property type="molecule type" value="Genomic_DNA"/>
</dbReference>
<dbReference type="Proteomes" id="UP001201629">
    <property type="component" value="Unassembled WGS sequence"/>
</dbReference>
<gene>
    <name evidence="2" type="ORF">NIE79_006031</name>
</gene>